<accession>A0A0E9V9S7</accession>
<organism evidence="1">
    <name type="scientific">Anguilla anguilla</name>
    <name type="common">European freshwater eel</name>
    <name type="synonym">Muraena anguilla</name>
    <dbReference type="NCBI Taxonomy" id="7936"/>
    <lineage>
        <taxon>Eukaryota</taxon>
        <taxon>Metazoa</taxon>
        <taxon>Chordata</taxon>
        <taxon>Craniata</taxon>
        <taxon>Vertebrata</taxon>
        <taxon>Euteleostomi</taxon>
        <taxon>Actinopterygii</taxon>
        <taxon>Neopterygii</taxon>
        <taxon>Teleostei</taxon>
        <taxon>Anguilliformes</taxon>
        <taxon>Anguillidae</taxon>
        <taxon>Anguilla</taxon>
    </lineage>
</organism>
<reference evidence="1" key="2">
    <citation type="journal article" date="2015" name="Fish Shellfish Immunol.">
        <title>Early steps in the European eel (Anguilla anguilla)-Vibrio vulnificus interaction in the gills: Role of the RtxA13 toxin.</title>
        <authorList>
            <person name="Callol A."/>
            <person name="Pajuelo D."/>
            <person name="Ebbesson L."/>
            <person name="Teles M."/>
            <person name="MacKenzie S."/>
            <person name="Amaro C."/>
        </authorList>
    </citation>
    <scope>NUCLEOTIDE SEQUENCE</scope>
</reference>
<protein>
    <submittedName>
        <fullName evidence="1">Uncharacterized protein</fullName>
    </submittedName>
</protein>
<dbReference type="AlphaFoldDB" id="A0A0E9V9S7"/>
<reference evidence="1" key="1">
    <citation type="submission" date="2014-11" db="EMBL/GenBank/DDBJ databases">
        <authorList>
            <person name="Amaro Gonzalez C."/>
        </authorList>
    </citation>
    <scope>NUCLEOTIDE SEQUENCE</scope>
</reference>
<dbReference type="EMBL" id="GBXM01033785">
    <property type="protein sequence ID" value="JAH74792.1"/>
    <property type="molecule type" value="Transcribed_RNA"/>
</dbReference>
<sequence>MHADLGYIVVYYSGVISIISEQ</sequence>
<proteinExistence type="predicted"/>
<evidence type="ECO:0000313" key="1">
    <source>
        <dbReference type="EMBL" id="JAH74792.1"/>
    </source>
</evidence>
<name>A0A0E9V9S7_ANGAN</name>